<sequence>MIQSLQVGKQLPSVPASPPPAASKAGECRVCDSAGFLSTQKLSSAGSLSCTCKALDGYYIPESHSVFKVYEDEVNPLDDWEFAGDEEKEAAEDVEASAESSRYLAGAITVPDLLQLSLALPREAFPSIAGGSDLSNSSIEVRTEHDGHVDEELGQSRACDWLEPPSPCGAVPMQETHHQMGGEVVMLEAFQQFQHNPQIQEMVLALATDARVWQAVLANKKLQEYTTGSAEGNVEVRITQDLDSAALQGRRFSNFVVISHNSLRELKAGLREQMRVVMDVVEKRLQAETRQLMLDLMVRALTMMSIFMLTLIGFLILLPLQVSRGA</sequence>
<organism evidence="2 3">
    <name type="scientific">Ceratodon purpureus</name>
    <name type="common">Fire moss</name>
    <name type="synonym">Dicranum purpureum</name>
    <dbReference type="NCBI Taxonomy" id="3225"/>
    <lineage>
        <taxon>Eukaryota</taxon>
        <taxon>Viridiplantae</taxon>
        <taxon>Streptophyta</taxon>
        <taxon>Embryophyta</taxon>
        <taxon>Bryophyta</taxon>
        <taxon>Bryophytina</taxon>
        <taxon>Bryopsida</taxon>
        <taxon>Dicranidae</taxon>
        <taxon>Pseudoditrichales</taxon>
        <taxon>Ditrichaceae</taxon>
        <taxon>Ceratodon</taxon>
    </lineage>
</organism>
<gene>
    <name evidence="2" type="ORF">KC19_12G162100</name>
</gene>
<reference evidence="2" key="1">
    <citation type="submission" date="2020-06" db="EMBL/GenBank/DDBJ databases">
        <title>WGS assembly of Ceratodon purpureus strain R40.</title>
        <authorList>
            <person name="Carey S.B."/>
            <person name="Jenkins J."/>
            <person name="Shu S."/>
            <person name="Lovell J.T."/>
            <person name="Sreedasyam A."/>
            <person name="Maumus F."/>
            <person name="Tiley G.P."/>
            <person name="Fernandez-Pozo N."/>
            <person name="Barry K."/>
            <person name="Chen C."/>
            <person name="Wang M."/>
            <person name="Lipzen A."/>
            <person name="Daum C."/>
            <person name="Saski C.A."/>
            <person name="Payton A.C."/>
            <person name="Mcbreen J.C."/>
            <person name="Conrad R.E."/>
            <person name="Kollar L.M."/>
            <person name="Olsson S."/>
            <person name="Huttunen S."/>
            <person name="Landis J.B."/>
            <person name="Wickett N.J."/>
            <person name="Johnson M.G."/>
            <person name="Rensing S.A."/>
            <person name="Grimwood J."/>
            <person name="Schmutz J."/>
            <person name="Mcdaniel S.F."/>
        </authorList>
    </citation>
    <scope>NUCLEOTIDE SEQUENCE</scope>
    <source>
        <strain evidence="2">R40</strain>
    </source>
</reference>
<evidence type="ECO:0000313" key="3">
    <source>
        <dbReference type="Proteomes" id="UP000822688"/>
    </source>
</evidence>
<dbReference type="Proteomes" id="UP000822688">
    <property type="component" value="Chromosome 12"/>
</dbReference>
<dbReference type="PANTHER" id="PTHR33625">
    <property type="entry name" value="OS08G0179900 PROTEIN"/>
    <property type="match status" value="1"/>
</dbReference>
<proteinExistence type="predicted"/>
<dbReference type="PANTHER" id="PTHR33625:SF4">
    <property type="entry name" value="OS08G0179900 PROTEIN"/>
    <property type="match status" value="1"/>
</dbReference>
<keyword evidence="1" id="KW-0812">Transmembrane</keyword>
<name>A0A8T0G7M9_CERPU</name>
<dbReference type="EMBL" id="CM026433">
    <property type="protein sequence ID" value="KAG0555336.1"/>
    <property type="molecule type" value="Genomic_DNA"/>
</dbReference>
<keyword evidence="1" id="KW-0472">Membrane</keyword>
<evidence type="ECO:0000256" key="1">
    <source>
        <dbReference type="SAM" id="Phobius"/>
    </source>
</evidence>
<accession>A0A8T0G7M9</accession>
<feature type="transmembrane region" description="Helical" evidence="1">
    <location>
        <begin position="300"/>
        <end position="320"/>
    </location>
</feature>
<evidence type="ECO:0000313" key="2">
    <source>
        <dbReference type="EMBL" id="KAG0555336.1"/>
    </source>
</evidence>
<keyword evidence="1" id="KW-1133">Transmembrane helix</keyword>
<comment type="caution">
    <text evidence="2">The sequence shown here is derived from an EMBL/GenBank/DDBJ whole genome shotgun (WGS) entry which is preliminary data.</text>
</comment>
<keyword evidence="3" id="KW-1185">Reference proteome</keyword>
<dbReference type="AlphaFoldDB" id="A0A8T0G7M9"/>
<protein>
    <submittedName>
        <fullName evidence="2">Uncharacterized protein</fullName>
    </submittedName>
</protein>